<feature type="compositionally biased region" description="Low complexity" evidence="1">
    <location>
        <begin position="23"/>
        <end position="37"/>
    </location>
</feature>
<protein>
    <submittedName>
        <fullName evidence="2">Uncharacterized protein</fullName>
    </submittedName>
</protein>
<evidence type="ECO:0000313" key="3">
    <source>
        <dbReference type="Proteomes" id="UP000245073"/>
    </source>
</evidence>
<dbReference type="AlphaFoldDB" id="A0A2T9KBY4"/>
<evidence type="ECO:0000256" key="1">
    <source>
        <dbReference type="SAM" id="MobiDB-lite"/>
    </source>
</evidence>
<reference evidence="2 3" key="1">
    <citation type="submission" date="2018-04" db="EMBL/GenBank/DDBJ databases">
        <title>The genome sequence of Caulobacter sp. 744.</title>
        <authorList>
            <person name="Gao J."/>
            <person name="Sun J."/>
        </authorList>
    </citation>
    <scope>NUCLEOTIDE SEQUENCE [LARGE SCALE GENOMIC DNA]</scope>
    <source>
        <strain evidence="2 3">774</strain>
    </source>
</reference>
<feature type="region of interest" description="Disordered" evidence="1">
    <location>
        <begin position="1"/>
        <end position="59"/>
    </location>
</feature>
<dbReference type="EMBL" id="QDKQ01000018">
    <property type="protein sequence ID" value="PVM93456.1"/>
    <property type="molecule type" value="Genomic_DNA"/>
</dbReference>
<dbReference type="Proteomes" id="UP000245073">
    <property type="component" value="Unassembled WGS sequence"/>
</dbReference>
<sequence>MQRGRWSGAIGDVTEGATAGTEPSLAPSTTSWSPSPASGGGEVLKASSALNPANSVNRC</sequence>
<keyword evidence="3" id="KW-1185">Reference proteome</keyword>
<feature type="compositionally biased region" description="Polar residues" evidence="1">
    <location>
        <begin position="48"/>
        <end position="59"/>
    </location>
</feature>
<proteinExistence type="predicted"/>
<evidence type="ECO:0000313" key="2">
    <source>
        <dbReference type="EMBL" id="PVM93456.1"/>
    </source>
</evidence>
<accession>A0A2T9KBY4</accession>
<organism evidence="2 3">
    <name type="scientific">Caulobacter endophyticus</name>
    <dbReference type="NCBI Taxonomy" id="2172652"/>
    <lineage>
        <taxon>Bacteria</taxon>
        <taxon>Pseudomonadati</taxon>
        <taxon>Pseudomonadota</taxon>
        <taxon>Alphaproteobacteria</taxon>
        <taxon>Caulobacterales</taxon>
        <taxon>Caulobacteraceae</taxon>
        <taxon>Caulobacter</taxon>
    </lineage>
</organism>
<gene>
    <name evidence="2" type="ORF">DDF67_03315</name>
</gene>
<name>A0A2T9KBY4_9CAUL</name>
<comment type="caution">
    <text evidence="2">The sequence shown here is derived from an EMBL/GenBank/DDBJ whole genome shotgun (WGS) entry which is preliminary data.</text>
</comment>